<evidence type="ECO:0000313" key="3">
    <source>
        <dbReference type="EMBL" id="QLG74267.1"/>
    </source>
</evidence>
<dbReference type="KEGG" id="zmk:HG535_0G01510"/>
<keyword evidence="4" id="KW-1185">Reference proteome</keyword>
<dbReference type="RefSeq" id="XP_037145992.1">
    <property type="nucleotide sequence ID" value="XM_037290097.1"/>
</dbReference>
<feature type="transmembrane region" description="Helical" evidence="2">
    <location>
        <begin position="194"/>
        <end position="213"/>
    </location>
</feature>
<evidence type="ECO:0000256" key="2">
    <source>
        <dbReference type="SAM" id="Phobius"/>
    </source>
</evidence>
<dbReference type="PANTHER" id="PTHR28062">
    <property type="entry name" value="K+-H+ EXCHANGE-LIKE PROTEIN"/>
    <property type="match status" value="1"/>
</dbReference>
<dbReference type="Pfam" id="PF10173">
    <property type="entry name" value="Mit_KHE1"/>
    <property type="match status" value="1"/>
</dbReference>
<dbReference type="GO" id="GO:1902600">
    <property type="term" value="P:proton transmembrane transport"/>
    <property type="evidence" value="ECO:0007669"/>
    <property type="project" value="TreeGrafter"/>
</dbReference>
<feature type="region of interest" description="Disordered" evidence="1">
    <location>
        <begin position="313"/>
        <end position="336"/>
    </location>
</feature>
<sequence length="336" mass="38805">MVGIMIGARYLQNDFFLATRGFARHYTSNANATTVSVKEYLKEPAKLIAIPVTNKRIYIYHKHTSDILNDSSRIIRFERWINKKSARIWDKLNQSPKSYNKKIVSYVNRLLDNTPWTENSLKSIPGENYILKRVTTSSDKESHLTLAQFARSQTPLTSKPLSVYYPSKSMTRDSVLLELRKLCIAGMKYHKKQLWLCLLGLPLTLPVVLVPLIPNVPGFYLTYRAYSNFKALLGARHLQTILDDQTPPLTFRDVKGYSEIVSESNTITDSEDQASNSKERLILNERLMSRIVDVLEIQELKSDLEKVIRQERKRLQLEPETQPHPSHQDNVDTKRK</sequence>
<protein>
    <submittedName>
        <fullName evidence="3">Uncharacterized protein</fullName>
    </submittedName>
</protein>
<accession>A0A7H9B6S8</accession>
<evidence type="ECO:0000256" key="1">
    <source>
        <dbReference type="SAM" id="MobiDB-lite"/>
    </source>
</evidence>
<dbReference type="PANTHER" id="PTHR28062:SF1">
    <property type="entry name" value="TRANSMEMBRANE PROTEIN"/>
    <property type="match status" value="1"/>
</dbReference>
<dbReference type="OrthoDB" id="5562676at2759"/>
<keyword evidence="2" id="KW-0812">Transmembrane</keyword>
<keyword evidence="2" id="KW-1133">Transmembrane helix</keyword>
<dbReference type="EMBL" id="CP058610">
    <property type="protein sequence ID" value="QLG74267.1"/>
    <property type="molecule type" value="Genomic_DNA"/>
</dbReference>
<proteinExistence type="predicted"/>
<feature type="compositionally biased region" description="Basic and acidic residues" evidence="1">
    <location>
        <begin position="326"/>
        <end position="336"/>
    </location>
</feature>
<gene>
    <name evidence="3" type="ORF">HG535_0G01510</name>
</gene>
<dbReference type="GO" id="GO:0005743">
    <property type="term" value="C:mitochondrial inner membrane"/>
    <property type="evidence" value="ECO:0007669"/>
    <property type="project" value="TreeGrafter"/>
</dbReference>
<dbReference type="Proteomes" id="UP000509704">
    <property type="component" value="Chromosome 7"/>
</dbReference>
<dbReference type="InterPro" id="IPR018786">
    <property type="entry name" value="Mit_KHE1"/>
</dbReference>
<dbReference type="GeneID" id="59238050"/>
<evidence type="ECO:0000313" key="4">
    <source>
        <dbReference type="Proteomes" id="UP000509704"/>
    </source>
</evidence>
<keyword evidence="2" id="KW-0472">Membrane</keyword>
<dbReference type="AlphaFoldDB" id="A0A7H9B6S8"/>
<name>A0A7H9B6S8_ZYGMR</name>
<organism evidence="3 4">
    <name type="scientific">Zygotorulaspora mrakii</name>
    <name type="common">Zygosaccharomyces mrakii</name>
    <dbReference type="NCBI Taxonomy" id="42260"/>
    <lineage>
        <taxon>Eukaryota</taxon>
        <taxon>Fungi</taxon>
        <taxon>Dikarya</taxon>
        <taxon>Ascomycota</taxon>
        <taxon>Saccharomycotina</taxon>
        <taxon>Saccharomycetes</taxon>
        <taxon>Saccharomycetales</taxon>
        <taxon>Saccharomycetaceae</taxon>
        <taxon>Zygotorulaspora</taxon>
    </lineage>
</organism>
<reference evidence="3 4" key="1">
    <citation type="submission" date="2020-07" db="EMBL/GenBank/DDBJ databases">
        <title>The yeast mating-type switching endonuclease HO is a domesticated member of an unorthodox homing genetic element family.</title>
        <authorList>
            <person name="Coughlan A.Y."/>
            <person name="Lombardi L."/>
            <person name="Braun-Galleani S."/>
            <person name="Martos A.R."/>
            <person name="Galeote V."/>
            <person name="Bigey F."/>
            <person name="Dequin S."/>
            <person name="Byrne K.P."/>
            <person name="Wolfe K.H."/>
        </authorList>
    </citation>
    <scope>NUCLEOTIDE SEQUENCE [LARGE SCALE GENOMIC DNA]</scope>
    <source>
        <strain evidence="3 4">NRRL Y-6702</strain>
    </source>
</reference>
<dbReference type="GO" id="GO:0006813">
    <property type="term" value="P:potassium ion transport"/>
    <property type="evidence" value="ECO:0007669"/>
    <property type="project" value="TreeGrafter"/>
</dbReference>